<evidence type="ECO:0000256" key="1">
    <source>
        <dbReference type="SAM" id="MobiDB-lite"/>
    </source>
</evidence>
<gene>
    <name evidence="2" type="ORF">CC86DRAFT_402772</name>
</gene>
<dbReference type="EMBL" id="MU006219">
    <property type="protein sequence ID" value="KAF2830753.1"/>
    <property type="molecule type" value="Genomic_DNA"/>
</dbReference>
<dbReference type="AlphaFoldDB" id="A0A6A7AC80"/>
<keyword evidence="3" id="KW-1185">Reference proteome</keyword>
<proteinExistence type="predicted"/>
<feature type="compositionally biased region" description="Basic and acidic residues" evidence="1">
    <location>
        <begin position="218"/>
        <end position="228"/>
    </location>
</feature>
<evidence type="ECO:0000313" key="3">
    <source>
        <dbReference type="Proteomes" id="UP000799424"/>
    </source>
</evidence>
<protein>
    <submittedName>
        <fullName evidence="2">Uncharacterized protein</fullName>
    </submittedName>
</protein>
<feature type="compositionally biased region" description="Polar residues" evidence="1">
    <location>
        <begin position="350"/>
        <end position="379"/>
    </location>
</feature>
<organism evidence="2 3">
    <name type="scientific">Ophiobolus disseminans</name>
    <dbReference type="NCBI Taxonomy" id="1469910"/>
    <lineage>
        <taxon>Eukaryota</taxon>
        <taxon>Fungi</taxon>
        <taxon>Dikarya</taxon>
        <taxon>Ascomycota</taxon>
        <taxon>Pezizomycotina</taxon>
        <taxon>Dothideomycetes</taxon>
        <taxon>Pleosporomycetidae</taxon>
        <taxon>Pleosporales</taxon>
        <taxon>Pleosporineae</taxon>
        <taxon>Phaeosphaeriaceae</taxon>
        <taxon>Ophiobolus</taxon>
    </lineage>
</organism>
<accession>A0A6A7AC80</accession>
<feature type="compositionally biased region" description="Polar residues" evidence="1">
    <location>
        <begin position="319"/>
        <end position="338"/>
    </location>
</feature>
<name>A0A6A7AC80_9PLEO</name>
<feature type="compositionally biased region" description="Polar residues" evidence="1">
    <location>
        <begin position="386"/>
        <end position="402"/>
    </location>
</feature>
<feature type="region of interest" description="Disordered" evidence="1">
    <location>
        <begin position="291"/>
        <end position="405"/>
    </location>
</feature>
<sequence>MQVIFLQQILESIDIPDLPPVNDFTDEAKALGRFVGILILKGGLATYISVVELLWQRLLVAHAYLEAFDSPPRPTQQAPNDMVVPESTPSMVPAGTTSTDMVVYKPALATVPAGQTSADIVVCQPILVLSTSARPSKKRNNYGRACAGLLRGPHLFFIMNAPNSKWLPTPRISPRVVISSDDQIRLGESINSVQEQLATEPPSEVEQDQTEDGGSSPRRSDDQVHLDEATNSVQEQPAIATPPEVEQDQTADAGSSPRIATLTLHRTCPKESTDSLLEVMAAWSPLQVRPEKSIDSKQLATEATPRVERDQAKNGDGSVDNTSNSARQPDNEPASTQEADAAAPPDLQAGVNNQNTDAATSSDSQTGAGSATASNQQTDADAAALPNQQASVNNRTTSNNPTLDHIGDFIMPGVYTTGDDTPPGRGTKRNIYGHGKIWRYHAPQPRLPLAKRMRFNEDEPVYDDIWRIEDLRLKHGIMILGVGMSPAEGYAVGRMASPIFTHPKGFDITGLPPSSGTPFVGSHVPLFLAHPKQHMFEGRHRAVPYMPDRTRNYG</sequence>
<reference evidence="2" key="1">
    <citation type="journal article" date="2020" name="Stud. Mycol.">
        <title>101 Dothideomycetes genomes: a test case for predicting lifestyles and emergence of pathogens.</title>
        <authorList>
            <person name="Haridas S."/>
            <person name="Albert R."/>
            <person name="Binder M."/>
            <person name="Bloem J."/>
            <person name="Labutti K."/>
            <person name="Salamov A."/>
            <person name="Andreopoulos B."/>
            <person name="Baker S."/>
            <person name="Barry K."/>
            <person name="Bills G."/>
            <person name="Bluhm B."/>
            <person name="Cannon C."/>
            <person name="Castanera R."/>
            <person name="Culley D."/>
            <person name="Daum C."/>
            <person name="Ezra D."/>
            <person name="Gonzalez J."/>
            <person name="Henrissat B."/>
            <person name="Kuo A."/>
            <person name="Liang C."/>
            <person name="Lipzen A."/>
            <person name="Lutzoni F."/>
            <person name="Magnuson J."/>
            <person name="Mondo S."/>
            <person name="Nolan M."/>
            <person name="Ohm R."/>
            <person name="Pangilinan J."/>
            <person name="Park H.-J."/>
            <person name="Ramirez L."/>
            <person name="Alfaro M."/>
            <person name="Sun H."/>
            <person name="Tritt A."/>
            <person name="Yoshinaga Y."/>
            <person name="Zwiers L.-H."/>
            <person name="Turgeon B."/>
            <person name="Goodwin S."/>
            <person name="Spatafora J."/>
            <person name="Crous P."/>
            <person name="Grigoriev I."/>
        </authorList>
    </citation>
    <scope>NUCLEOTIDE SEQUENCE</scope>
    <source>
        <strain evidence="2">CBS 113818</strain>
    </source>
</reference>
<dbReference type="Proteomes" id="UP000799424">
    <property type="component" value="Unassembled WGS sequence"/>
</dbReference>
<evidence type="ECO:0000313" key="2">
    <source>
        <dbReference type="EMBL" id="KAF2830753.1"/>
    </source>
</evidence>
<feature type="region of interest" description="Disordered" evidence="1">
    <location>
        <begin position="195"/>
        <end position="260"/>
    </location>
</feature>